<feature type="domain" description="Subtilisin inhibitor" evidence="8">
    <location>
        <begin position="37"/>
        <end position="106"/>
    </location>
</feature>
<dbReference type="InterPro" id="IPR036819">
    <property type="entry name" value="Subtilisin_inhibitor-like_sf"/>
</dbReference>
<dbReference type="Proteomes" id="UP001501578">
    <property type="component" value="Unassembled WGS sequence"/>
</dbReference>
<feature type="signal peptide" evidence="7">
    <location>
        <begin position="1"/>
        <end position="22"/>
    </location>
</feature>
<accession>A0ABP3ZIZ0</accession>
<reference evidence="10" key="1">
    <citation type="journal article" date="2019" name="Int. J. Syst. Evol. Microbiol.">
        <title>The Global Catalogue of Microorganisms (GCM) 10K type strain sequencing project: providing services to taxonomists for standard genome sequencing and annotation.</title>
        <authorList>
            <consortium name="The Broad Institute Genomics Platform"/>
            <consortium name="The Broad Institute Genome Sequencing Center for Infectious Disease"/>
            <person name="Wu L."/>
            <person name="Ma J."/>
        </authorList>
    </citation>
    <scope>NUCLEOTIDE SEQUENCE [LARGE SCALE GENOMIC DNA]</scope>
    <source>
        <strain evidence="10">JCM 11136</strain>
    </source>
</reference>
<name>A0ABP3ZIZ0_9ACTN</name>
<keyword evidence="3" id="KW-0964">Secreted</keyword>
<evidence type="ECO:0000256" key="7">
    <source>
        <dbReference type="SAM" id="SignalP"/>
    </source>
</evidence>
<evidence type="ECO:0000259" key="8">
    <source>
        <dbReference type="Pfam" id="PF00720"/>
    </source>
</evidence>
<keyword evidence="4" id="KW-0646">Protease inhibitor</keyword>
<proteinExistence type="inferred from homology"/>
<evidence type="ECO:0000313" key="9">
    <source>
        <dbReference type="EMBL" id="GAA0920742.1"/>
    </source>
</evidence>
<evidence type="ECO:0000256" key="3">
    <source>
        <dbReference type="ARBA" id="ARBA00022525"/>
    </source>
</evidence>
<comment type="subcellular location">
    <subcellularLocation>
        <location evidence="1">Secreted</location>
    </subcellularLocation>
</comment>
<keyword evidence="7" id="KW-0732">Signal</keyword>
<protein>
    <recommendedName>
        <fullName evidence="8">Subtilisin inhibitor domain-containing protein</fullName>
    </recommendedName>
</protein>
<sequence length="120" mass="12681">MRLMCLAAFSCIAITAGPAAHASAAPPQNGFVLGNAGRHVLLVCDGKPSAHPRAAEVCASLERTKGDLSRLTTSLVYCTKEFAPVAVHAMGVWEGRLVRYTATFGNVCELRAETGALFDF</sequence>
<dbReference type="EMBL" id="BAAAHQ010000008">
    <property type="protein sequence ID" value="GAA0920742.1"/>
    <property type="molecule type" value="Genomic_DNA"/>
</dbReference>
<keyword evidence="10" id="KW-1185">Reference proteome</keyword>
<feature type="chain" id="PRO_5045234706" description="Subtilisin inhibitor domain-containing protein" evidence="7">
    <location>
        <begin position="23"/>
        <end position="120"/>
    </location>
</feature>
<comment type="caution">
    <text evidence="9">The sequence shown here is derived from an EMBL/GenBank/DDBJ whole genome shotgun (WGS) entry which is preliminary data.</text>
</comment>
<keyword evidence="6" id="KW-1015">Disulfide bond</keyword>
<keyword evidence="5" id="KW-0722">Serine protease inhibitor</keyword>
<comment type="similarity">
    <text evidence="2">Belongs to the protease inhibitor I16 (SSI) family.</text>
</comment>
<evidence type="ECO:0000256" key="6">
    <source>
        <dbReference type="ARBA" id="ARBA00023157"/>
    </source>
</evidence>
<evidence type="ECO:0000256" key="5">
    <source>
        <dbReference type="ARBA" id="ARBA00022900"/>
    </source>
</evidence>
<gene>
    <name evidence="9" type="ORF">GCM10009560_19140</name>
</gene>
<dbReference type="SUPFAM" id="SSF55399">
    <property type="entry name" value="Subtilisin inhibitor"/>
    <property type="match status" value="1"/>
</dbReference>
<dbReference type="Gene3D" id="3.30.350.10">
    <property type="entry name" value="Subtilisin inhibitor-like"/>
    <property type="match status" value="1"/>
</dbReference>
<evidence type="ECO:0000256" key="2">
    <source>
        <dbReference type="ARBA" id="ARBA00010472"/>
    </source>
</evidence>
<organism evidence="9 10">
    <name type="scientific">Nonomuraea longicatena</name>
    <dbReference type="NCBI Taxonomy" id="83682"/>
    <lineage>
        <taxon>Bacteria</taxon>
        <taxon>Bacillati</taxon>
        <taxon>Actinomycetota</taxon>
        <taxon>Actinomycetes</taxon>
        <taxon>Streptosporangiales</taxon>
        <taxon>Streptosporangiaceae</taxon>
        <taxon>Nonomuraea</taxon>
    </lineage>
</organism>
<dbReference type="InterPro" id="IPR023549">
    <property type="entry name" value="Subtilisin_inhibitor"/>
</dbReference>
<evidence type="ECO:0000313" key="10">
    <source>
        <dbReference type="Proteomes" id="UP001501578"/>
    </source>
</evidence>
<dbReference type="Pfam" id="PF00720">
    <property type="entry name" value="SSI"/>
    <property type="match status" value="1"/>
</dbReference>
<evidence type="ECO:0000256" key="4">
    <source>
        <dbReference type="ARBA" id="ARBA00022690"/>
    </source>
</evidence>
<evidence type="ECO:0000256" key="1">
    <source>
        <dbReference type="ARBA" id="ARBA00004613"/>
    </source>
</evidence>